<evidence type="ECO:0000256" key="3">
    <source>
        <dbReference type="ARBA" id="ARBA00023163"/>
    </source>
</evidence>
<dbReference type="SUPFAM" id="SSF48498">
    <property type="entry name" value="Tetracyclin repressor-like, C-terminal domain"/>
    <property type="match status" value="1"/>
</dbReference>
<dbReference type="PROSITE" id="PS50949">
    <property type="entry name" value="HTH_GNTR"/>
    <property type="match status" value="1"/>
</dbReference>
<dbReference type="InterPro" id="IPR001647">
    <property type="entry name" value="HTH_TetR"/>
</dbReference>
<keyword evidence="1" id="KW-0805">Transcription regulation</keyword>
<reference evidence="8 9" key="1">
    <citation type="submission" date="2018-11" db="EMBL/GenBank/DDBJ databases">
        <title>Sequencing the genomes of 1000 actinobacteria strains.</title>
        <authorList>
            <person name="Klenk H.-P."/>
        </authorList>
    </citation>
    <scope>NUCLEOTIDE SEQUENCE [LARGE SCALE GENOMIC DNA]</scope>
    <source>
        <strain evidence="8 9">DSM 44254</strain>
    </source>
</reference>
<keyword evidence="2 4" id="KW-0238">DNA-binding</keyword>
<protein>
    <submittedName>
        <fullName evidence="8">TetR family transcriptional regulator</fullName>
    </submittedName>
</protein>
<evidence type="ECO:0000313" key="8">
    <source>
        <dbReference type="EMBL" id="ROO84525.1"/>
    </source>
</evidence>
<dbReference type="Gene3D" id="1.10.10.10">
    <property type="entry name" value="Winged helix-like DNA-binding domain superfamily/Winged helix DNA-binding domain"/>
    <property type="match status" value="1"/>
</dbReference>
<dbReference type="Gene3D" id="1.10.10.60">
    <property type="entry name" value="Homeodomain-like"/>
    <property type="match status" value="1"/>
</dbReference>
<evidence type="ECO:0000256" key="2">
    <source>
        <dbReference type="ARBA" id="ARBA00023125"/>
    </source>
</evidence>
<feature type="region of interest" description="Disordered" evidence="5">
    <location>
        <begin position="59"/>
        <end position="78"/>
    </location>
</feature>
<dbReference type="PROSITE" id="PS50977">
    <property type="entry name" value="HTH_TETR_2"/>
    <property type="match status" value="1"/>
</dbReference>
<dbReference type="Pfam" id="PF02909">
    <property type="entry name" value="TetR_C_1"/>
    <property type="match status" value="1"/>
</dbReference>
<dbReference type="InterPro" id="IPR036388">
    <property type="entry name" value="WH-like_DNA-bd_sf"/>
</dbReference>
<dbReference type="InterPro" id="IPR036390">
    <property type="entry name" value="WH_DNA-bd_sf"/>
</dbReference>
<feature type="DNA-binding region" description="H-T-H motif" evidence="4">
    <location>
        <begin position="103"/>
        <end position="122"/>
    </location>
</feature>
<comment type="caution">
    <text evidence="8">The sequence shown here is derived from an EMBL/GenBank/DDBJ whole genome shotgun (WGS) entry which is preliminary data.</text>
</comment>
<feature type="domain" description="HTH gntR-type" evidence="6">
    <location>
        <begin position="1"/>
        <end position="69"/>
    </location>
</feature>
<dbReference type="EMBL" id="RJKE01000001">
    <property type="protein sequence ID" value="ROO84525.1"/>
    <property type="molecule type" value="Genomic_DNA"/>
</dbReference>
<feature type="domain" description="HTH tetR-type" evidence="7">
    <location>
        <begin position="80"/>
        <end position="140"/>
    </location>
</feature>
<dbReference type="GO" id="GO:0045892">
    <property type="term" value="P:negative regulation of DNA-templated transcription"/>
    <property type="evidence" value="ECO:0007669"/>
    <property type="project" value="InterPro"/>
</dbReference>
<dbReference type="GO" id="GO:0003677">
    <property type="term" value="F:DNA binding"/>
    <property type="evidence" value="ECO:0007669"/>
    <property type="project" value="UniProtKB-UniRule"/>
</dbReference>
<dbReference type="AlphaFoldDB" id="A0A3N1CTI1"/>
<dbReference type="SUPFAM" id="SSF46785">
    <property type="entry name" value="Winged helix' DNA-binding domain"/>
    <property type="match status" value="1"/>
</dbReference>
<dbReference type="InterPro" id="IPR000524">
    <property type="entry name" value="Tscrpt_reg_HTH_GntR"/>
</dbReference>
<gene>
    <name evidence="8" type="ORF">EDD29_2052</name>
</gene>
<evidence type="ECO:0000256" key="4">
    <source>
        <dbReference type="PROSITE-ProRule" id="PRU00335"/>
    </source>
</evidence>
<dbReference type="InterPro" id="IPR004111">
    <property type="entry name" value="Repressor_TetR_C"/>
</dbReference>
<proteinExistence type="predicted"/>
<dbReference type="Gene3D" id="1.10.357.10">
    <property type="entry name" value="Tetracycline Repressor, domain 2"/>
    <property type="match status" value="1"/>
</dbReference>
<dbReference type="PANTHER" id="PTHR44846:SF17">
    <property type="entry name" value="GNTR-FAMILY TRANSCRIPTIONAL REGULATOR"/>
    <property type="match status" value="1"/>
</dbReference>
<accession>A0A3N1CTI1</accession>
<evidence type="ECO:0000313" key="9">
    <source>
        <dbReference type="Proteomes" id="UP000272400"/>
    </source>
</evidence>
<organism evidence="8 9">
    <name type="scientific">Actinocorallia herbida</name>
    <dbReference type="NCBI Taxonomy" id="58109"/>
    <lineage>
        <taxon>Bacteria</taxon>
        <taxon>Bacillati</taxon>
        <taxon>Actinomycetota</taxon>
        <taxon>Actinomycetes</taxon>
        <taxon>Streptosporangiales</taxon>
        <taxon>Thermomonosporaceae</taxon>
        <taxon>Actinocorallia</taxon>
    </lineage>
</organism>
<dbReference type="RefSeq" id="WP_123664131.1">
    <property type="nucleotide sequence ID" value="NZ_RJKE01000001.1"/>
</dbReference>
<evidence type="ECO:0000259" key="7">
    <source>
        <dbReference type="PROSITE" id="PS50977"/>
    </source>
</evidence>
<dbReference type="SUPFAM" id="SSF46689">
    <property type="entry name" value="Homeodomain-like"/>
    <property type="match status" value="1"/>
</dbReference>
<keyword evidence="3" id="KW-0804">Transcription</keyword>
<evidence type="ECO:0000256" key="1">
    <source>
        <dbReference type="ARBA" id="ARBA00023015"/>
    </source>
</evidence>
<dbReference type="Pfam" id="PF00440">
    <property type="entry name" value="TetR_N"/>
    <property type="match status" value="1"/>
</dbReference>
<keyword evidence="9" id="KW-1185">Reference proteome</keyword>
<dbReference type="CDD" id="cd07377">
    <property type="entry name" value="WHTH_GntR"/>
    <property type="match status" value="1"/>
</dbReference>
<dbReference type="InterPro" id="IPR009057">
    <property type="entry name" value="Homeodomain-like_sf"/>
</dbReference>
<dbReference type="Pfam" id="PF00392">
    <property type="entry name" value="GntR"/>
    <property type="match status" value="1"/>
</dbReference>
<dbReference type="GO" id="GO:0003700">
    <property type="term" value="F:DNA-binding transcription factor activity"/>
    <property type="evidence" value="ECO:0007669"/>
    <property type="project" value="InterPro"/>
</dbReference>
<dbReference type="PANTHER" id="PTHR44846">
    <property type="entry name" value="MANNOSYL-D-GLYCERATE TRANSPORT/METABOLISM SYSTEM REPRESSOR MNGR-RELATED"/>
    <property type="match status" value="1"/>
</dbReference>
<name>A0A3N1CTI1_9ACTN</name>
<dbReference type="SMART" id="SM00345">
    <property type="entry name" value="HTH_GNTR"/>
    <property type="match status" value="1"/>
</dbReference>
<evidence type="ECO:0000256" key="5">
    <source>
        <dbReference type="SAM" id="MobiDB-lite"/>
    </source>
</evidence>
<evidence type="ECO:0000259" key="6">
    <source>
        <dbReference type="PROSITE" id="PS50949"/>
    </source>
</evidence>
<dbReference type="InterPro" id="IPR050679">
    <property type="entry name" value="Bact_HTH_transcr_reg"/>
</dbReference>
<dbReference type="Proteomes" id="UP000272400">
    <property type="component" value="Unassembled WGS sequence"/>
</dbReference>
<sequence length="298" mass="32712">MTSYQQIAEDLRQRITSGELAPGDRVPSTRQLAIRWGVAPATAAKALAALTHEELVEPRPRSGTVVAERGRPRRPAGDRDLTRAHVIAAAMEIADTEGIAALSMRGVAARLGVSTMSPYRHVGSKDEMVLLMADTAYGEPVWPATPPQGWRARCELAAHLLWQAHRAHPWLAHITPLGRPLFLPNLMTYGEWVLTSLDGLGLDPTTMLNLQVLLYSHVQGLAANLEREAHAQSTTGRSDEEWTEHNMAGTDLTHLPTFTKVIASLPPTGYDLDLDAFFPYTLKILLDGMEALITQKRP</sequence>
<dbReference type="OrthoDB" id="4540879at2"/>
<dbReference type="InterPro" id="IPR036271">
    <property type="entry name" value="Tet_transcr_reg_TetR-rel_C_sf"/>
</dbReference>